<accession>A0AAV4PJJ3</accession>
<dbReference type="AlphaFoldDB" id="A0AAV4PJJ3"/>
<comment type="caution">
    <text evidence="1">The sequence shown here is derived from an EMBL/GenBank/DDBJ whole genome shotgun (WGS) entry which is preliminary data.</text>
</comment>
<organism evidence="1 2">
    <name type="scientific">Caerostris extrusa</name>
    <name type="common">Bark spider</name>
    <name type="synonym">Caerostris bankana</name>
    <dbReference type="NCBI Taxonomy" id="172846"/>
    <lineage>
        <taxon>Eukaryota</taxon>
        <taxon>Metazoa</taxon>
        <taxon>Ecdysozoa</taxon>
        <taxon>Arthropoda</taxon>
        <taxon>Chelicerata</taxon>
        <taxon>Arachnida</taxon>
        <taxon>Araneae</taxon>
        <taxon>Araneomorphae</taxon>
        <taxon>Entelegynae</taxon>
        <taxon>Araneoidea</taxon>
        <taxon>Araneidae</taxon>
        <taxon>Caerostris</taxon>
    </lineage>
</organism>
<sequence>MCIVDYLKKNTLDKLPSIECISCVNVHDYKDTCLHLNSNSSNTVEVLLTYAYLYLKFDLENKPNCLTIEASNRLSFGKSTIFEAEHKVCITKFTNCQGTCITWKHAFHPDMKELGSFGLKSGRTLCFEPCEIILVRKVSGII</sequence>
<keyword evidence="2" id="KW-1185">Reference proteome</keyword>
<proteinExistence type="predicted"/>
<evidence type="ECO:0000313" key="1">
    <source>
        <dbReference type="EMBL" id="GIX96503.1"/>
    </source>
</evidence>
<reference evidence="1 2" key="1">
    <citation type="submission" date="2021-06" db="EMBL/GenBank/DDBJ databases">
        <title>Caerostris extrusa draft genome.</title>
        <authorList>
            <person name="Kono N."/>
            <person name="Arakawa K."/>
        </authorList>
    </citation>
    <scope>NUCLEOTIDE SEQUENCE [LARGE SCALE GENOMIC DNA]</scope>
</reference>
<protein>
    <submittedName>
        <fullName evidence="1">Uncharacterized protein</fullName>
    </submittedName>
</protein>
<evidence type="ECO:0000313" key="2">
    <source>
        <dbReference type="Proteomes" id="UP001054945"/>
    </source>
</evidence>
<gene>
    <name evidence="1" type="ORF">CEXT_504951</name>
</gene>
<name>A0AAV4PJJ3_CAEEX</name>
<dbReference type="EMBL" id="BPLR01004657">
    <property type="protein sequence ID" value="GIX96503.1"/>
    <property type="molecule type" value="Genomic_DNA"/>
</dbReference>
<dbReference type="Proteomes" id="UP001054945">
    <property type="component" value="Unassembled WGS sequence"/>
</dbReference>